<dbReference type="InterPro" id="IPR036653">
    <property type="entry name" value="CinA-like_C"/>
</dbReference>
<comment type="caution">
    <text evidence="2">The sequence shown here is derived from an EMBL/GenBank/DDBJ whole genome shotgun (WGS) entry which is preliminary data.</text>
</comment>
<dbReference type="NCBIfam" id="TIGR00199">
    <property type="entry name" value="PncC_domain"/>
    <property type="match status" value="1"/>
</dbReference>
<dbReference type="Proteomes" id="UP001228905">
    <property type="component" value="Unassembled WGS sequence"/>
</dbReference>
<gene>
    <name evidence="2" type="ORF">QO010_002142</name>
</gene>
<dbReference type="EMBL" id="JAUSVS010000003">
    <property type="protein sequence ID" value="MDQ0464361.1"/>
    <property type="molecule type" value="Genomic_DNA"/>
</dbReference>
<accession>A0ABU0IQS1</accession>
<proteinExistence type="predicted"/>
<keyword evidence="2" id="KW-0378">Hydrolase</keyword>
<evidence type="ECO:0000313" key="3">
    <source>
        <dbReference type="Proteomes" id="UP001228905"/>
    </source>
</evidence>
<keyword evidence="3" id="KW-1185">Reference proteome</keyword>
<protein>
    <submittedName>
        <fullName evidence="2">Nicotinamide-nucleotide amidase</fullName>
        <ecNumber evidence="2">3.5.1.42</ecNumber>
    </submittedName>
</protein>
<dbReference type="InterPro" id="IPR008136">
    <property type="entry name" value="CinA_C"/>
</dbReference>
<dbReference type="Gene3D" id="3.90.950.20">
    <property type="entry name" value="CinA-like"/>
    <property type="match status" value="1"/>
</dbReference>
<dbReference type="EC" id="3.5.1.42" evidence="2"/>
<organism evidence="2 3">
    <name type="scientific">Caulobacter ginsengisoli</name>
    <dbReference type="NCBI Taxonomy" id="400775"/>
    <lineage>
        <taxon>Bacteria</taxon>
        <taxon>Pseudomonadati</taxon>
        <taxon>Pseudomonadota</taxon>
        <taxon>Alphaproteobacteria</taxon>
        <taxon>Caulobacterales</taxon>
        <taxon>Caulobacteraceae</taxon>
        <taxon>Caulobacter</taxon>
    </lineage>
</organism>
<dbReference type="SUPFAM" id="SSF142433">
    <property type="entry name" value="CinA-like"/>
    <property type="match status" value="1"/>
</dbReference>
<dbReference type="RefSeq" id="WP_307348973.1">
    <property type="nucleotide sequence ID" value="NZ_JAUSVS010000003.1"/>
</dbReference>
<evidence type="ECO:0000259" key="1">
    <source>
        <dbReference type="Pfam" id="PF02464"/>
    </source>
</evidence>
<sequence>MTEPASLVMPGDIDQQVVAVLRAACDKDLKLATAESCTGGLLASLLTDVEGCAHAFDRGFVTYTDRAKHQQLGVPTGLLASAGAVSWDVAEAMARGAIARSDADLALAITGFAGRGAPGEEPGLVYLALARINGPAEVEKKQFGDIGRGAVRLAALRAALHMFWRALR</sequence>
<dbReference type="GO" id="GO:0019159">
    <property type="term" value="F:nicotinamide-nucleotide amidase activity"/>
    <property type="evidence" value="ECO:0007669"/>
    <property type="project" value="UniProtKB-EC"/>
</dbReference>
<feature type="domain" description="CinA C-terminal" evidence="1">
    <location>
        <begin position="19"/>
        <end position="165"/>
    </location>
</feature>
<name>A0ABU0IQS1_9CAUL</name>
<dbReference type="Pfam" id="PF02464">
    <property type="entry name" value="CinA"/>
    <property type="match status" value="1"/>
</dbReference>
<reference evidence="2 3" key="1">
    <citation type="submission" date="2023-07" db="EMBL/GenBank/DDBJ databases">
        <title>Genomic Encyclopedia of Type Strains, Phase IV (KMG-IV): sequencing the most valuable type-strain genomes for metagenomic binning, comparative biology and taxonomic classification.</title>
        <authorList>
            <person name="Goeker M."/>
        </authorList>
    </citation>
    <scope>NUCLEOTIDE SEQUENCE [LARGE SCALE GENOMIC DNA]</scope>
    <source>
        <strain evidence="2 3">DSM 18695</strain>
    </source>
</reference>
<evidence type="ECO:0000313" key="2">
    <source>
        <dbReference type="EMBL" id="MDQ0464361.1"/>
    </source>
</evidence>